<evidence type="ECO:0000313" key="4">
    <source>
        <dbReference type="EMBL" id="MFC0410866.1"/>
    </source>
</evidence>
<keyword evidence="1" id="KW-0560">Oxidoreductase</keyword>
<feature type="non-terminal residue" evidence="4">
    <location>
        <position position="1"/>
    </location>
</feature>
<dbReference type="InterPro" id="IPR016162">
    <property type="entry name" value="Ald_DH_N"/>
</dbReference>
<dbReference type="Pfam" id="PF00171">
    <property type="entry name" value="Aldedh"/>
    <property type="match status" value="1"/>
</dbReference>
<evidence type="ECO:0000259" key="3">
    <source>
        <dbReference type="Pfam" id="PF00171"/>
    </source>
</evidence>
<dbReference type="SUPFAM" id="SSF53720">
    <property type="entry name" value="ALDH-like"/>
    <property type="match status" value="1"/>
</dbReference>
<dbReference type="InterPro" id="IPR016161">
    <property type="entry name" value="Ald_DH/histidinol_DH"/>
</dbReference>
<name>A0ABV6K2S4_9PROT</name>
<comment type="caution">
    <text evidence="4">The sequence shown here is derived from an EMBL/GenBank/DDBJ whole genome shotgun (WGS) entry which is preliminary data.</text>
</comment>
<feature type="region of interest" description="Disordered" evidence="2">
    <location>
        <begin position="52"/>
        <end position="77"/>
    </location>
</feature>
<feature type="domain" description="Aldehyde dehydrogenase" evidence="3">
    <location>
        <begin position="2"/>
        <end position="54"/>
    </location>
</feature>
<evidence type="ECO:0000256" key="2">
    <source>
        <dbReference type="SAM" id="MobiDB-lite"/>
    </source>
</evidence>
<sequence length="77" mass="8144">AATVSAAVEAATAAFPGWAATPPVRRARVMFRFREILEREARALAAIITAEHRTRSRTSGPAAAEADNTMPSVHAVS</sequence>
<keyword evidence="5" id="KW-1185">Reference proteome</keyword>
<protein>
    <submittedName>
        <fullName evidence="4">Aldehyde dehydrogenase family protein</fullName>
    </submittedName>
</protein>
<dbReference type="RefSeq" id="WP_377046625.1">
    <property type="nucleotide sequence ID" value="NZ_JBHLUN010000018.1"/>
</dbReference>
<organism evidence="4 5">
    <name type="scientific">Roseomonas elaeocarpi</name>
    <dbReference type="NCBI Taxonomy" id="907779"/>
    <lineage>
        <taxon>Bacteria</taxon>
        <taxon>Pseudomonadati</taxon>
        <taxon>Pseudomonadota</taxon>
        <taxon>Alphaproteobacteria</taxon>
        <taxon>Acetobacterales</taxon>
        <taxon>Roseomonadaceae</taxon>
        <taxon>Roseomonas</taxon>
    </lineage>
</organism>
<reference evidence="4 5" key="1">
    <citation type="submission" date="2024-09" db="EMBL/GenBank/DDBJ databases">
        <authorList>
            <person name="Sun Q."/>
            <person name="Mori K."/>
        </authorList>
    </citation>
    <scope>NUCLEOTIDE SEQUENCE [LARGE SCALE GENOMIC DNA]</scope>
    <source>
        <strain evidence="4 5">TBRC 5777</strain>
    </source>
</reference>
<evidence type="ECO:0000256" key="1">
    <source>
        <dbReference type="ARBA" id="ARBA00023002"/>
    </source>
</evidence>
<gene>
    <name evidence="4" type="ORF">ACFFGY_21665</name>
</gene>
<proteinExistence type="predicted"/>
<accession>A0ABV6K2S4</accession>
<dbReference type="EMBL" id="JBHLUN010000018">
    <property type="protein sequence ID" value="MFC0410866.1"/>
    <property type="molecule type" value="Genomic_DNA"/>
</dbReference>
<dbReference type="InterPro" id="IPR015590">
    <property type="entry name" value="Aldehyde_DH_dom"/>
</dbReference>
<dbReference type="Proteomes" id="UP001589865">
    <property type="component" value="Unassembled WGS sequence"/>
</dbReference>
<evidence type="ECO:0000313" key="5">
    <source>
        <dbReference type="Proteomes" id="UP001589865"/>
    </source>
</evidence>
<dbReference type="Gene3D" id="3.40.605.10">
    <property type="entry name" value="Aldehyde Dehydrogenase, Chain A, domain 1"/>
    <property type="match status" value="1"/>
</dbReference>